<name>A0A7G9WJF5_9FIRM</name>
<evidence type="ECO:0000313" key="2">
    <source>
        <dbReference type="EMBL" id="QNO18817.1"/>
    </source>
</evidence>
<evidence type="ECO:0000313" key="3">
    <source>
        <dbReference type="Proteomes" id="UP000516046"/>
    </source>
</evidence>
<organism evidence="2 3">
    <name type="scientific">Caproicibacterium amylolyticum</name>
    <dbReference type="NCBI Taxonomy" id="2766537"/>
    <lineage>
        <taxon>Bacteria</taxon>
        <taxon>Bacillati</taxon>
        <taxon>Bacillota</taxon>
        <taxon>Clostridia</taxon>
        <taxon>Eubacteriales</taxon>
        <taxon>Oscillospiraceae</taxon>
        <taxon>Caproicibacterium</taxon>
    </lineage>
</organism>
<dbReference type="Proteomes" id="UP000516046">
    <property type="component" value="Chromosome"/>
</dbReference>
<dbReference type="RefSeq" id="WP_212507884.1">
    <property type="nucleotide sequence ID" value="NZ_CP060696.1"/>
</dbReference>
<gene>
    <name evidence="2" type="ORF">H6X83_04055</name>
</gene>
<keyword evidence="3" id="KW-1185">Reference proteome</keyword>
<feature type="compositionally biased region" description="Basic and acidic residues" evidence="1">
    <location>
        <begin position="64"/>
        <end position="79"/>
    </location>
</feature>
<dbReference type="EMBL" id="CP060696">
    <property type="protein sequence ID" value="QNO18817.1"/>
    <property type="molecule type" value="Genomic_DNA"/>
</dbReference>
<proteinExistence type="predicted"/>
<feature type="region of interest" description="Disordered" evidence="1">
    <location>
        <begin position="64"/>
        <end position="91"/>
    </location>
</feature>
<dbReference type="KEGG" id="caml:H6X83_04055"/>
<dbReference type="AlphaFoldDB" id="A0A7G9WJF5"/>
<accession>A0A7G9WJF5</accession>
<sequence>MYATFDFYSSAYLGTLISVTDWPRYERDASLYIDRLTYERLITDPLKVTDRVKSAVCAVAEALKRQDDAESKSSEREGVKSFSNDGYSESYGSITTIRKSYDKLKVDAANLWLPTSDPLRYAGCDL</sequence>
<reference evidence="2 3" key="1">
    <citation type="submission" date="2020-08" db="EMBL/GenBank/DDBJ databases">
        <authorList>
            <person name="Ren C."/>
            <person name="Gu Y."/>
            <person name="Xu Y."/>
        </authorList>
    </citation>
    <scope>NUCLEOTIDE SEQUENCE [LARGE SCALE GENOMIC DNA]</scope>
    <source>
        <strain evidence="2 3">LBM18003</strain>
    </source>
</reference>
<feature type="compositionally biased region" description="Polar residues" evidence="1">
    <location>
        <begin position="81"/>
        <end position="91"/>
    </location>
</feature>
<protein>
    <submittedName>
        <fullName evidence="2">Uncharacterized protein</fullName>
    </submittedName>
</protein>
<evidence type="ECO:0000256" key="1">
    <source>
        <dbReference type="SAM" id="MobiDB-lite"/>
    </source>
</evidence>